<comment type="caution">
    <text evidence="1">The sequence shown here is derived from an EMBL/GenBank/DDBJ whole genome shotgun (WGS) entry which is preliminary data.</text>
</comment>
<protein>
    <submittedName>
        <fullName evidence="1">Uncharacterized protein</fullName>
    </submittedName>
</protein>
<name>A0AAD7G8J2_MYCRO</name>
<accession>A0AAD7G8J2</accession>
<dbReference type="EMBL" id="JARKIE010000203">
    <property type="protein sequence ID" value="KAJ7667254.1"/>
    <property type="molecule type" value="Genomic_DNA"/>
</dbReference>
<dbReference type="Proteomes" id="UP001221757">
    <property type="component" value="Unassembled WGS sequence"/>
</dbReference>
<keyword evidence="2" id="KW-1185">Reference proteome</keyword>
<evidence type="ECO:0000313" key="1">
    <source>
        <dbReference type="EMBL" id="KAJ7667254.1"/>
    </source>
</evidence>
<proteinExistence type="predicted"/>
<reference evidence="1" key="1">
    <citation type="submission" date="2023-03" db="EMBL/GenBank/DDBJ databases">
        <title>Massive genome expansion in bonnet fungi (Mycena s.s.) driven by repeated elements and novel gene families across ecological guilds.</title>
        <authorList>
            <consortium name="Lawrence Berkeley National Laboratory"/>
            <person name="Harder C.B."/>
            <person name="Miyauchi S."/>
            <person name="Viragh M."/>
            <person name="Kuo A."/>
            <person name="Thoen E."/>
            <person name="Andreopoulos B."/>
            <person name="Lu D."/>
            <person name="Skrede I."/>
            <person name="Drula E."/>
            <person name="Henrissat B."/>
            <person name="Morin E."/>
            <person name="Kohler A."/>
            <person name="Barry K."/>
            <person name="LaButti K."/>
            <person name="Morin E."/>
            <person name="Salamov A."/>
            <person name="Lipzen A."/>
            <person name="Mereny Z."/>
            <person name="Hegedus B."/>
            <person name="Baldrian P."/>
            <person name="Stursova M."/>
            <person name="Weitz H."/>
            <person name="Taylor A."/>
            <person name="Grigoriev I.V."/>
            <person name="Nagy L.G."/>
            <person name="Martin F."/>
            <person name="Kauserud H."/>
        </authorList>
    </citation>
    <scope>NUCLEOTIDE SEQUENCE</scope>
    <source>
        <strain evidence="1">CBHHK067</strain>
    </source>
</reference>
<organism evidence="1 2">
    <name type="scientific">Mycena rosella</name>
    <name type="common">Pink bonnet</name>
    <name type="synonym">Agaricus rosellus</name>
    <dbReference type="NCBI Taxonomy" id="1033263"/>
    <lineage>
        <taxon>Eukaryota</taxon>
        <taxon>Fungi</taxon>
        <taxon>Dikarya</taxon>
        <taxon>Basidiomycota</taxon>
        <taxon>Agaricomycotina</taxon>
        <taxon>Agaricomycetes</taxon>
        <taxon>Agaricomycetidae</taxon>
        <taxon>Agaricales</taxon>
        <taxon>Marasmiineae</taxon>
        <taxon>Mycenaceae</taxon>
        <taxon>Mycena</taxon>
    </lineage>
</organism>
<dbReference type="AlphaFoldDB" id="A0AAD7G8J2"/>
<gene>
    <name evidence="1" type="ORF">B0H17DRAFT_1251775</name>
</gene>
<evidence type="ECO:0000313" key="2">
    <source>
        <dbReference type="Proteomes" id="UP001221757"/>
    </source>
</evidence>
<sequence>MTVSIQVNASTAECPDLTPQLVSHFFQYEKFLISLAVIDHGAQASINSLKSEIRLPEPLLSARRFNCIFFLRNLGFLPYVSSHSPLVSFHEVMLSDGPRPDSFYDQAFFTSKSNVHGCGARRSAVHRALHMTALKAAWDCGIMLKVSNENAASCFLLDLIAQASHAHGPALACGGHPMPT</sequence>